<evidence type="ECO:0000256" key="2">
    <source>
        <dbReference type="ARBA" id="ARBA00022692"/>
    </source>
</evidence>
<accession>A0AAV2PUW6</accession>
<dbReference type="Gene3D" id="1.20.1250.20">
    <property type="entry name" value="MFS general substrate transporter like domains"/>
    <property type="match status" value="1"/>
</dbReference>
<keyword evidence="4 5" id="KW-0472">Membrane</keyword>
<reference evidence="7 8" key="1">
    <citation type="submission" date="2024-05" db="EMBL/GenBank/DDBJ databases">
        <authorList>
            <person name="Wallberg A."/>
        </authorList>
    </citation>
    <scope>NUCLEOTIDE SEQUENCE [LARGE SCALE GENOMIC DNA]</scope>
</reference>
<sequence>MKIGVNDYMTNLGCGGWKWDFIFIFHDPIFVRYLSQLHTNKDISLISCFYSNLRLLKKVSQRIIRNKIVLSKILFFRSGMCTLILIFVWTEIIIIAYFLIKHIIINIEYKLMCSICEFNCGLRSSFGREWSVSESIFFFMINFSKIRSAFKIKIFSFSSFGCEWRVSESIFFFMNKFFKAEFLFLQSLSGPKGSIDPYIYMVLNGLVELPVYIFGGSIVERFGRRGPIGIGFLISGAALLVLPFTPTGDSSWVLVLALVGKLCISASYMMLYVLANELFPTVMRQQGMGYSAFAGSAGSSISAFITEILSLSVSWAPAAVFGGLSLVAGVLTFLLHETNKEPLPDTIQDLKENMRKRKINKTVGGIASSAENDLLKN</sequence>
<dbReference type="EMBL" id="CAXKWB010001700">
    <property type="protein sequence ID" value="CAL4065154.1"/>
    <property type="molecule type" value="Genomic_DNA"/>
</dbReference>
<feature type="non-terminal residue" evidence="7">
    <location>
        <position position="377"/>
    </location>
</feature>
<evidence type="ECO:0000256" key="1">
    <source>
        <dbReference type="ARBA" id="ARBA00004141"/>
    </source>
</evidence>
<evidence type="ECO:0000256" key="5">
    <source>
        <dbReference type="SAM" id="Phobius"/>
    </source>
</evidence>
<evidence type="ECO:0000313" key="8">
    <source>
        <dbReference type="Proteomes" id="UP001497623"/>
    </source>
</evidence>
<dbReference type="PANTHER" id="PTHR24064">
    <property type="entry name" value="SOLUTE CARRIER FAMILY 22 MEMBER"/>
    <property type="match status" value="1"/>
</dbReference>
<dbReference type="GO" id="GO:0022857">
    <property type="term" value="F:transmembrane transporter activity"/>
    <property type="evidence" value="ECO:0007669"/>
    <property type="project" value="InterPro"/>
</dbReference>
<feature type="transmembrane region" description="Helical" evidence="5">
    <location>
        <begin position="74"/>
        <end position="100"/>
    </location>
</feature>
<comment type="caution">
    <text evidence="7">The sequence shown here is derived from an EMBL/GenBank/DDBJ whole genome shotgun (WGS) entry which is preliminary data.</text>
</comment>
<keyword evidence="3 5" id="KW-1133">Transmembrane helix</keyword>
<dbReference type="Proteomes" id="UP001497623">
    <property type="component" value="Unassembled WGS sequence"/>
</dbReference>
<dbReference type="InterPro" id="IPR020846">
    <property type="entry name" value="MFS_dom"/>
</dbReference>
<comment type="subcellular location">
    <subcellularLocation>
        <location evidence="1">Membrane</location>
        <topology evidence="1">Multi-pass membrane protein</topology>
    </subcellularLocation>
</comment>
<name>A0AAV2PUW6_MEGNR</name>
<evidence type="ECO:0000256" key="3">
    <source>
        <dbReference type="ARBA" id="ARBA00022989"/>
    </source>
</evidence>
<feature type="domain" description="Major facilitator superfamily (MFS) profile" evidence="6">
    <location>
        <begin position="137"/>
        <end position="377"/>
    </location>
</feature>
<feature type="transmembrane region" description="Helical" evidence="5">
    <location>
        <begin position="226"/>
        <end position="245"/>
    </location>
</feature>
<feature type="transmembrane region" description="Helical" evidence="5">
    <location>
        <begin position="251"/>
        <end position="275"/>
    </location>
</feature>
<dbReference type="InterPro" id="IPR036259">
    <property type="entry name" value="MFS_trans_sf"/>
</dbReference>
<dbReference type="AlphaFoldDB" id="A0AAV2PUW6"/>
<keyword evidence="8" id="KW-1185">Reference proteome</keyword>
<evidence type="ECO:0000313" key="7">
    <source>
        <dbReference type="EMBL" id="CAL4065154.1"/>
    </source>
</evidence>
<proteinExistence type="predicted"/>
<dbReference type="PROSITE" id="PS50850">
    <property type="entry name" value="MFS"/>
    <property type="match status" value="1"/>
</dbReference>
<organism evidence="7 8">
    <name type="scientific">Meganyctiphanes norvegica</name>
    <name type="common">Northern krill</name>
    <name type="synonym">Thysanopoda norvegica</name>
    <dbReference type="NCBI Taxonomy" id="48144"/>
    <lineage>
        <taxon>Eukaryota</taxon>
        <taxon>Metazoa</taxon>
        <taxon>Ecdysozoa</taxon>
        <taxon>Arthropoda</taxon>
        <taxon>Crustacea</taxon>
        <taxon>Multicrustacea</taxon>
        <taxon>Malacostraca</taxon>
        <taxon>Eumalacostraca</taxon>
        <taxon>Eucarida</taxon>
        <taxon>Euphausiacea</taxon>
        <taxon>Euphausiidae</taxon>
        <taxon>Meganyctiphanes</taxon>
    </lineage>
</organism>
<evidence type="ECO:0000259" key="6">
    <source>
        <dbReference type="PROSITE" id="PS50850"/>
    </source>
</evidence>
<feature type="transmembrane region" description="Helical" evidence="5">
    <location>
        <begin position="315"/>
        <end position="335"/>
    </location>
</feature>
<feature type="transmembrane region" description="Helical" evidence="5">
    <location>
        <begin position="198"/>
        <end position="219"/>
    </location>
</feature>
<dbReference type="InterPro" id="IPR011701">
    <property type="entry name" value="MFS"/>
</dbReference>
<dbReference type="Pfam" id="PF07690">
    <property type="entry name" value="MFS_1"/>
    <property type="match status" value="1"/>
</dbReference>
<keyword evidence="2 5" id="KW-0812">Transmembrane</keyword>
<dbReference type="GO" id="GO:0016020">
    <property type="term" value="C:membrane"/>
    <property type="evidence" value="ECO:0007669"/>
    <property type="project" value="UniProtKB-SubCell"/>
</dbReference>
<dbReference type="SUPFAM" id="SSF103473">
    <property type="entry name" value="MFS general substrate transporter"/>
    <property type="match status" value="1"/>
</dbReference>
<evidence type="ECO:0000256" key="4">
    <source>
        <dbReference type="ARBA" id="ARBA00023136"/>
    </source>
</evidence>
<protein>
    <recommendedName>
        <fullName evidence="6">Major facilitator superfamily (MFS) profile domain-containing protein</fullName>
    </recommendedName>
</protein>
<feature type="transmembrane region" description="Helical" evidence="5">
    <location>
        <begin position="287"/>
        <end position="309"/>
    </location>
</feature>
<gene>
    <name evidence="7" type="ORF">MNOR_LOCUS4612</name>
</gene>